<dbReference type="Pfam" id="PF18562">
    <property type="entry name" value="CIDR1_gamma"/>
    <property type="match status" value="1"/>
</dbReference>
<dbReference type="InterPro" id="IPR054595">
    <property type="entry name" value="DBL_C"/>
</dbReference>
<feature type="region of interest" description="Disordered" evidence="1">
    <location>
        <begin position="703"/>
        <end position="753"/>
    </location>
</feature>
<evidence type="ECO:0000259" key="8">
    <source>
        <dbReference type="Pfam" id="PF21807"/>
    </source>
</evidence>
<dbReference type="FunFam" id="1.20.58.830:FF:000005">
    <property type="entry name" value="Erythrocyte membrane protein 1, PfEMP1"/>
    <property type="match status" value="1"/>
</dbReference>
<name>W7G7I6_PLAFA</name>
<dbReference type="Pfam" id="PF05424">
    <property type="entry name" value="Duffy_binding"/>
    <property type="match status" value="4"/>
</dbReference>
<evidence type="ECO:0000259" key="4">
    <source>
        <dbReference type="Pfam" id="PF05424"/>
    </source>
</evidence>
<dbReference type="InterPro" id="IPR029210">
    <property type="entry name" value="PfEMP1_NTS"/>
</dbReference>
<feature type="domain" description="Duffy-antigen binding" evidence="4">
    <location>
        <begin position="1291"/>
        <end position="1489"/>
    </location>
</feature>
<dbReference type="Pfam" id="PF21807">
    <property type="entry name" value="PfEMP1_CIDRalpha1_dom"/>
    <property type="match status" value="1"/>
</dbReference>
<organism evidence="10">
    <name type="scientific">Plasmodium falciparum Santa Lucia</name>
    <dbReference type="NCBI Taxonomy" id="478859"/>
    <lineage>
        <taxon>Eukaryota</taxon>
        <taxon>Sar</taxon>
        <taxon>Alveolata</taxon>
        <taxon>Apicomplexa</taxon>
        <taxon>Aconoidasida</taxon>
        <taxon>Haemosporida</taxon>
        <taxon>Plasmodiidae</taxon>
        <taxon>Plasmodium</taxon>
        <taxon>Plasmodium (Laverania)</taxon>
    </lineage>
</organism>
<dbReference type="Gene3D" id="1.20.1310.20">
    <property type="entry name" value="Duffy-antigen binding domain"/>
    <property type="match status" value="4"/>
</dbReference>
<feature type="domain" description="Duffy-binding-like" evidence="9">
    <location>
        <begin position="301"/>
        <end position="457"/>
    </location>
</feature>
<feature type="transmembrane region" description="Helical" evidence="2">
    <location>
        <begin position="2404"/>
        <end position="2426"/>
    </location>
</feature>
<reference evidence="10" key="1">
    <citation type="submission" date="2013-02" db="EMBL/GenBank/DDBJ databases">
        <title>The Genome Sequence of Plasmodium falciparum Santa Lucia.</title>
        <authorList>
            <consortium name="The Broad Institute Genome Sequencing Platform"/>
            <consortium name="The Broad Institute Genome Sequencing Center for Infectious Disease"/>
            <person name="Neafsey D."/>
            <person name="Cheeseman I."/>
            <person name="Volkman S."/>
            <person name="Adams J."/>
            <person name="Walker B."/>
            <person name="Young S.K."/>
            <person name="Zeng Q."/>
            <person name="Gargeya S."/>
            <person name="Fitzgerald M."/>
            <person name="Haas B."/>
            <person name="Abouelleil A."/>
            <person name="Alvarado L."/>
            <person name="Arachchi H.M."/>
            <person name="Berlin A.M."/>
            <person name="Chapman S.B."/>
            <person name="Dewar J."/>
            <person name="Goldberg J."/>
            <person name="Griggs A."/>
            <person name="Gujja S."/>
            <person name="Hansen M."/>
            <person name="Howarth C."/>
            <person name="Imamovic A."/>
            <person name="Larimer J."/>
            <person name="McCowan C."/>
            <person name="Murphy C."/>
            <person name="Neiman D."/>
            <person name="Pearson M."/>
            <person name="Priest M."/>
            <person name="Roberts A."/>
            <person name="Saif S."/>
            <person name="Shea T."/>
            <person name="Sisk P."/>
            <person name="Sykes S."/>
            <person name="Wortman J."/>
            <person name="Nusbaum C."/>
            <person name="Birren B."/>
        </authorList>
    </citation>
    <scope>NUCLEOTIDE SEQUENCE [LARGE SCALE GENOMIC DNA]</scope>
    <source>
        <strain evidence="10">Santa Lucia</strain>
    </source>
</reference>
<dbReference type="InterPro" id="IPR041480">
    <property type="entry name" value="CIDR1_gamma"/>
</dbReference>
<dbReference type="EMBL" id="KE123491">
    <property type="protein sequence ID" value="EUT87151.1"/>
    <property type="molecule type" value="Genomic_DNA"/>
</dbReference>
<sequence length="2722" mass="313702">MAPQNGGGGIDKDAKHALDRIGAEVQKIAHDAAVDYISDLKGDLSNAKFLDGGNVQYPHKDPCELTHTYDTNVSWGVIHPCDNRLANLFTEESASQCSTSRISGNDTNSGSCAPYRKLQLCDYNLEKITDTNVTNTHNLLVDVLLAAKYEGDSLSKYRNEHPDIIPSSNICTVLARSFADIGDIIRGKDLYVGNRKEREKEELQKNLKTIFKKIYGELKNFKAVERYKDGNGNYYKLREDWWNINRQQVWKAITCNVENAKYFRQTCGGGSTATTTQCRCINSDVPTYLDYVPQHLRWFEEWAEEFCRIKQHKLQKLEKVCRGDNEDKKYCSRNGYDCTGTIIKRKKFRPDPECTNCLFECNHYQDWIDNKMEEFKKQKQKCENEIYKTSTTNKRTNNNVNVMYYKDFYKELQGRYRTINELLNSLNEETKCKSIEKTDNESKIDFNYIDSTFHHSKYCKPCPDCGVVKQDDGNFRVRTDDEPECQGENDNTTPHGVNTTNIEVLYSGDGKDDVIKKLKEFCSKPDDQYGIKNEKWECYYKSSVDNKCIMQTNNQKVESHSKIMKFDEFFIFWVTYMLNDCIDWKKNITKCINSGMKWRCKNKCKNNCNCFEKWVKKKQDEWKHIKEQYDNQPDLPTKHHFGIREKFLEIEFFPLIKKAYGNEDAIEKIQEFLEKKSKKEDSEIVDKRDIIDILLEHELEEAQECKDYNPHDEKCPEQSKEEQDSEDEDDDEPPRTRNPCVDKNGSEPTKTVTHVARQLHRRAKAQMTKNSVVDDENKLKGDVSDVTFRNGGKGSDFIGEKICNINTTHSNDYRGTAGGPCIGKDGDHGGVRMKIGTKWSYIEENPTLYKDFYLPPRRQHMCTSNLEKLHVESVTKNDKAIHSLLGDVLLTAKMDAEEIIKRYAKQNGKKDVKDLTTPKDHQSICRAVRYSFADLGDIIRGRDLWDKNSDATGLQGNLERIFGHIYKSFPDIKEKYNGDDKKKPKYKQLREDWWEANRRQVWQAMKCEISQLKDKSGPQSSLRDHCGYSDHTPLDDYIPQRLRWMTEWAEWFCKMQSQEYENLVASCKGCKNKEDGKGCMQNTQECDTCTQACEAYRNKIKKWQEQWNNMLVQYLLLYRNAETTAGHGINSYGGAVGDKDKPVVAFLQELQKVNKSTASKRSKRHITIVDPSSTPKTPYSTAAGYIHQELQQVGCNTQTEFCDQKNGIDNTKYAFKNPPPDYVTACGCNERLVPVPKKPEVPPVKEVDACDIVNIIYKTTNVGKNGINGCYPKNYNGWNCNPGQFEEGHDGACMPPRRKSLCIYNLEHDIKETSTKKDLKEVFIKSAAAETFLLWKKYKEDKKKEQITGATKSADPDGELKSGTIPEDFKRQMFYTFGDYRDLCLDTDISSKNVTTIGVGKVKKNIDTVFSNSGQSSTKDREAWWKDNGKHIWKAMLCALSYDTETKKMDKELHDNLTNNINYTYSKVTFTEQNGTPLPTFAQTPQFLRWMTEWGEHFCREHKVEKGKLVKQCDSCGLDGTGKTCDGECGACKDQCKKYQDWLQKWQDNYKKQKQRYTQVKGTSPYNKDDDVTISTHAYEYLNKKLTNISCNSGISGKCDYKCMDQRSSTDGIPASLEYPPIEYKEKCTCTDKPPEPPPPYPASVLPNACEIAEEILKAESDNKYSDLCEQKFKNRKKSYPGWDCRPNTFKTDHDDGACMPPRRQNLYIHKLKELSDQKSETDLRQAFIECAAIETFFAWHKYKEEKKKKEKEQQYLVAYTSSVEENLKNELESGQIPEDFKRQMFYTFGDYRDICLGKDMGNDKDTTGISVKVASILNSAKKSGQSTYKQQEEWWKTYGPHIWDGMVCALSYDTKIKGIIQGVRDKLMNPDKNNTFDKVIFSTGGQKLQTFVSKPQFIRWLEEWADEFCKKRTYNLEKIEKECRGEYGGKYSSGDGEDCEKIISQNYNIVSDLEYPSCAISCKSYKEWINTKKNEFNRQTQKYDREINKTQHNNHNNYDNGFYKNQKANNPTVSQFLASVKDGSSCNDNNVGGKIDFNEQDKTFGPAQNCAPCPVFGVKCNNGNCIDVPVKECNGNIFRATDNIEHKKDHIEKVNMLVIDNTVNQFPDDLDVCHNSGIFEGIRKDEWLCGYFCKSDICDLKSVNGNMDNQQNIQIRAVFKRWVENFLKDYNKINDKISQCMNNGNRSLCIKDCKNKCQCVGKWIDQKMEEWKKVRDRYFNQYKIDNKNKSYSVKNFLEKPQFYTEFQKLKGKVNDLRKLEESSGCTDPTNSGKEECKNNDIVESLLNKLKKEIESCKNQTVEGTDPNYCNTSPPNDDNPPDDTSTTSVVPEICKDFVTPIAPQKPVPLPEPAKEKEEEKDKAEEDSGEEERPDPAPPKKPETPPKQPKKRRPREITRSILPEMVSISAFPLSVGIGFAALSYFLLKKKTKSTIDLLRVINIPKGDYGIPTMKSKNRYIPYASDRRKGKTYIYMEGDSGDDYTFMSDTTDVTSSESEYEEIDINDIYVPGSPKYKTLIEVVLEPSKRDTSNTPNGDTQSDIPLNDKLDSNKLTDEEWNQLKQDFISNILQNSQMDLPQNNISRDTSINIHPDVSILHDSMEEKPFITSIHNRNLHNGNEVTYNINLDDHKNMHFSTNDDNIPSKNDQKDLYTGIDLINDSISGNHNVDIYDELLKRKENELFGTNHTKHTTTNSVAKKTHNDPIVNQINLFHKWFTTYLKHI</sequence>
<feature type="compositionally biased region" description="Acidic residues" evidence="1">
    <location>
        <begin position="723"/>
        <end position="732"/>
    </location>
</feature>
<dbReference type="FunFam" id="1.20.58.1930:FF:000001">
    <property type="entry name" value="Erythrocyte membrane protein 1, PfEMP1"/>
    <property type="match status" value="1"/>
</dbReference>
<feature type="region of interest" description="Disordered" evidence="1">
    <location>
        <begin position="2525"/>
        <end position="2545"/>
    </location>
</feature>
<feature type="domain" description="Duffy-antigen binding" evidence="4">
    <location>
        <begin position="852"/>
        <end position="1043"/>
    </location>
</feature>
<feature type="domain" description="Duffy-antigen binding" evidence="4">
    <location>
        <begin position="110"/>
        <end position="297"/>
    </location>
</feature>
<evidence type="ECO:0000256" key="1">
    <source>
        <dbReference type="SAM" id="MobiDB-lite"/>
    </source>
</evidence>
<dbReference type="SUPFAM" id="SSF140924">
    <property type="entry name" value="Duffy binding domain-like"/>
    <property type="match status" value="6"/>
</dbReference>
<dbReference type="Pfam" id="PF15445">
    <property type="entry name" value="ATS"/>
    <property type="match status" value="1"/>
</dbReference>
<dbReference type="Proteomes" id="UP000030666">
    <property type="component" value="Unassembled WGS sequence"/>
</dbReference>
<dbReference type="Gene3D" id="1.10.1900.40">
    <property type="entry name" value="Acidic terminal segments, variant surface antigen of PfEMP1"/>
    <property type="match status" value="2"/>
</dbReference>
<dbReference type="InterPro" id="IPR044932">
    <property type="entry name" value="PfEMP1_ATS_sf"/>
</dbReference>
<protein>
    <recommendedName>
        <fullName evidence="11">Erythrocyte membrane protein 1, PfEMP1</fullName>
    </recommendedName>
</protein>
<gene>
    <name evidence="10" type="ORF">PFAG_01977</name>
</gene>
<feature type="region of interest" description="Disordered" evidence="1">
    <location>
        <begin position="2340"/>
        <end position="2397"/>
    </location>
</feature>
<accession>W7G7I6</accession>
<evidence type="ECO:0000259" key="6">
    <source>
        <dbReference type="Pfam" id="PF15447"/>
    </source>
</evidence>
<dbReference type="OrthoDB" id="379185at2759"/>
<evidence type="ECO:0008006" key="11">
    <source>
        <dbReference type="Google" id="ProtNLM"/>
    </source>
</evidence>
<dbReference type="InterPro" id="IPR004258">
    <property type="entry name" value="DBL"/>
</dbReference>
<evidence type="ECO:0000259" key="9">
    <source>
        <dbReference type="Pfam" id="PF22672"/>
    </source>
</evidence>
<feature type="compositionally biased region" description="Low complexity" evidence="1">
    <location>
        <begin position="2311"/>
        <end position="2328"/>
    </location>
</feature>
<feature type="domain" description="Plasmodium falciparum erythrocyte membrane protein-1 N-terminal segment" evidence="6">
    <location>
        <begin position="13"/>
        <end position="48"/>
    </location>
</feature>
<feature type="domain" description="Plasmodium falciparum erythrocyte membrane protein 1 acidic terminal segment" evidence="5">
    <location>
        <begin position="2410"/>
        <end position="2715"/>
    </location>
</feature>
<dbReference type="GO" id="GO:0046789">
    <property type="term" value="F:host cell surface receptor binding"/>
    <property type="evidence" value="ECO:0007669"/>
    <property type="project" value="InterPro"/>
</dbReference>
<feature type="compositionally biased region" description="Basic and acidic residues" evidence="1">
    <location>
        <begin position="2352"/>
        <end position="2365"/>
    </location>
</feature>
<dbReference type="GO" id="GO:0016020">
    <property type="term" value="C:membrane"/>
    <property type="evidence" value="ECO:0007669"/>
    <property type="project" value="InterPro"/>
</dbReference>
<dbReference type="FunFam" id="1.20.58.1930:FF:000002">
    <property type="entry name" value="Erythrocyte membrane protein 1, PfEMP1"/>
    <property type="match status" value="1"/>
</dbReference>
<evidence type="ECO:0000313" key="10">
    <source>
        <dbReference type="EMBL" id="EUT87151.1"/>
    </source>
</evidence>
<dbReference type="Gene3D" id="1.20.58.1930">
    <property type="match status" value="2"/>
</dbReference>
<dbReference type="InterPro" id="IPR049158">
    <property type="entry name" value="PfEMP1_CIDRalpha1_dom"/>
</dbReference>
<dbReference type="FunFam" id="1.20.58.830:FF:000021">
    <property type="entry name" value="Erythrocyte membrane protein 1, PfEMP1"/>
    <property type="match status" value="1"/>
</dbReference>
<feature type="compositionally biased region" description="Basic and acidic residues" evidence="1">
    <location>
        <begin position="2373"/>
        <end position="2383"/>
    </location>
</feature>
<keyword evidence="2" id="KW-0812">Transmembrane</keyword>
<dbReference type="InterPro" id="IPR008602">
    <property type="entry name" value="Duffy-antigen-binding"/>
</dbReference>
<feature type="compositionally biased region" description="Basic and acidic residues" evidence="1">
    <location>
        <begin position="703"/>
        <end position="722"/>
    </location>
</feature>
<evidence type="ECO:0000259" key="7">
    <source>
        <dbReference type="Pfam" id="PF18562"/>
    </source>
</evidence>
<dbReference type="Pfam" id="PF03011">
    <property type="entry name" value="PFEMP"/>
    <property type="match status" value="2"/>
</dbReference>
<feature type="domain" description="Duffy-binding-like" evidence="3">
    <location>
        <begin position="569"/>
        <end position="712"/>
    </location>
</feature>
<keyword evidence="2" id="KW-1133">Transmembrane helix</keyword>
<dbReference type="Gene3D" id="1.20.58.830">
    <property type="match status" value="4"/>
</dbReference>
<evidence type="ECO:0000256" key="2">
    <source>
        <dbReference type="SAM" id="Phobius"/>
    </source>
</evidence>
<dbReference type="InterPro" id="IPR042202">
    <property type="entry name" value="Duffy-ag-bd_sf"/>
</dbReference>
<dbReference type="Pfam" id="PF22672">
    <property type="entry name" value="DBL_C"/>
    <property type="match status" value="2"/>
</dbReference>
<proteinExistence type="predicted"/>
<feature type="domain" description="Cysteine-rich interdomain region 1 gamma" evidence="7">
    <location>
        <begin position="2093"/>
        <end position="2142"/>
    </location>
</feature>
<keyword evidence="2" id="KW-0472">Membrane</keyword>
<dbReference type="InterPro" id="IPR029211">
    <property type="entry name" value="PfEMP1_ATS"/>
</dbReference>
<feature type="domain" description="Duffy-binding-like" evidence="3">
    <location>
        <begin position="2160"/>
        <end position="2301"/>
    </location>
</feature>
<feature type="domain" description="Duffy-antigen binding" evidence="4">
    <location>
        <begin position="1697"/>
        <end position="1869"/>
    </location>
</feature>
<feature type="domain" description="PfEMP1 CIDRalpha1" evidence="8">
    <location>
        <begin position="500"/>
        <end position="555"/>
    </location>
</feature>
<feature type="compositionally biased region" description="Polar residues" evidence="1">
    <location>
        <begin position="2530"/>
        <end position="2541"/>
    </location>
</feature>
<evidence type="ECO:0000259" key="3">
    <source>
        <dbReference type="Pfam" id="PF03011"/>
    </source>
</evidence>
<feature type="domain" description="Duffy-binding-like" evidence="9">
    <location>
        <begin position="1904"/>
        <end position="2048"/>
    </location>
</feature>
<dbReference type="Pfam" id="PF15447">
    <property type="entry name" value="NTS"/>
    <property type="match status" value="1"/>
</dbReference>
<feature type="region of interest" description="Disordered" evidence="1">
    <location>
        <begin position="2301"/>
        <end position="2328"/>
    </location>
</feature>
<evidence type="ECO:0000259" key="5">
    <source>
        <dbReference type="Pfam" id="PF15445"/>
    </source>
</evidence>